<dbReference type="EMBL" id="SWLB01000011">
    <property type="protein sequence ID" value="KAF3332244.1"/>
    <property type="molecule type" value="Genomic_DNA"/>
</dbReference>
<organism evidence="6 7">
    <name type="scientific">Carex littledalei</name>
    <dbReference type="NCBI Taxonomy" id="544730"/>
    <lineage>
        <taxon>Eukaryota</taxon>
        <taxon>Viridiplantae</taxon>
        <taxon>Streptophyta</taxon>
        <taxon>Embryophyta</taxon>
        <taxon>Tracheophyta</taxon>
        <taxon>Spermatophyta</taxon>
        <taxon>Magnoliopsida</taxon>
        <taxon>Liliopsida</taxon>
        <taxon>Poales</taxon>
        <taxon>Cyperaceae</taxon>
        <taxon>Cyperoideae</taxon>
        <taxon>Cariceae</taxon>
        <taxon>Carex</taxon>
        <taxon>Carex subgen. Euthyceras</taxon>
    </lineage>
</organism>
<reference evidence="6" key="1">
    <citation type="submission" date="2020-01" db="EMBL/GenBank/DDBJ databases">
        <title>Genome sequence of Kobresia littledalei, the first chromosome-level genome in the family Cyperaceae.</title>
        <authorList>
            <person name="Qu G."/>
        </authorList>
    </citation>
    <scope>NUCLEOTIDE SEQUENCE</scope>
    <source>
        <strain evidence="6">C.B.Clarke</strain>
        <tissue evidence="6">Leaf</tissue>
    </source>
</reference>
<dbReference type="InterPro" id="IPR036890">
    <property type="entry name" value="HATPase_C_sf"/>
</dbReference>
<proteinExistence type="inferred from homology"/>
<gene>
    <name evidence="6" type="ORF">FCM35_KLT01821</name>
</gene>
<feature type="compositionally biased region" description="Low complexity" evidence="5">
    <location>
        <begin position="10"/>
        <end position="28"/>
    </location>
</feature>
<keyword evidence="7" id="KW-1185">Reference proteome</keyword>
<evidence type="ECO:0000256" key="2">
    <source>
        <dbReference type="ARBA" id="ARBA00022741"/>
    </source>
</evidence>
<evidence type="ECO:0000313" key="6">
    <source>
        <dbReference type="EMBL" id="KAF3332244.1"/>
    </source>
</evidence>
<keyword evidence="2" id="KW-0547">Nucleotide-binding</keyword>
<dbReference type="PANTHER" id="PTHR11528">
    <property type="entry name" value="HEAT SHOCK PROTEIN 90 FAMILY MEMBER"/>
    <property type="match status" value="1"/>
</dbReference>
<dbReference type="GO" id="GO:0016887">
    <property type="term" value="F:ATP hydrolysis activity"/>
    <property type="evidence" value="ECO:0007669"/>
    <property type="project" value="InterPro"/>
</dbReference>
<feature type="compositionally biased region" description="Gly residues" evidence="5">
    <location>
        <begin position="29"/>
        <end position="88"/>
    </location>
</feature>
<dbReference type="GO" id="GO:0051082">
    <property type="term" value="F:unfolded protein binding"/>
    <property type="evidence" value="ECO:0007669"/>
    <property type="project" value="InterPro"/>
</dbReference>
<dbReference type="Gene3D" id="3.30.565.10">
    <property type="entry name" value="Histidine kinase-like ATPase, C-terminal domain"/>
    <property type="match status" value="1"/>
</dbReference>
<comment type="caution">
    <text evidence="6">The sequence shown here is derived from an EMBL/GenBank/DDBJ whole genome shotgun (WGS) entry which is preliminary data.</text>
</comment>
<accession>A0A833QZ14</accession>
<evidence type="ECO:0000256" key="5">
    <source>
        <dbReference type="SAM" id="MobiDB-lite"/>
    </source>
</evidence>
<sequence>MTTGIGKGSTGTANTGTGTDTGTRSGIIEGVGTGVGTGAGREGAGVGTDTGVGTGTGAGREGSGVGTGTDVGTSTGVGIGTGDGTGTGKGKEEVGTGVGPFTFAILAFSLLAQIDQTISDFFPLSLSLSLSDASGSLRFKENAILSQALDKISFLVLGKGDTAKLEIQIKLDNENKVLSIRDRGIGMTKKDLTKNLSTIAKSGTSGMYENPRLMVHLHIENEPLGRGFDVEVLVDEEESCDKEESSEEKAASEHYQNRNKLGIIEDAHNRNKLTNLLKLKRVLLYYFFLVWL</sequence>
<dbReference type="SUPFAM" id="SSF55874">
    <property type="entry name" value="ATPase domain of HSP90 chaperone/DNA topoisomerase II/histidine kinase"/>
    <property type="match status" value="1"/>
</dbReference>
<name>A0A833QZ14_9POAL</name>
<evidence type="ECO:0000256" key="3">
    <source>
        <dbReference type="ARBA" id="ARBA00022840"/>
    </source>
</evidence>
<dbReference type="InterPro" id="IPR001404">
    <property type="entry name" value="Hsp90_fam"/>
</dbReference>
<dbReference type="OrthoDB" id="689736at2759"/>
<dbReference type="AlphaFoldDB" id="A0A833QZ14"/>
<evidence type="ECO:0000313" key="7">
    <source>
        <dbReference type="Proteomes" id="UP000623129"/>
    </source>
</evidence>
<evidence type="ECO:0000256" key="4">
    <source>
        <dbReference type="ARBA" id="ARBA00023186"/>
    </source>
</evidence>
<keyword evidence="3" id="KW-0067">ATP-binding</keyword>
<protein>
    <submittedName>
        <fullName evidence="6">Endoplasmin</fullName>
    </submittedName>
</protein>
<keyword evidence="4" id="KW-0143">Chaperone</keyword>
<dbReference type="GO" id="GO:0005524">
    <property type="term" value="F:ATP binding"/>
    <property type="evidence" value="ECO:0007669"/>
    <property type="project" value="UniProtKB-KW"/>
</dbReference>
<comment type="similarity">
    <text evidence="1">Belongs to the heat shock protein 90 family.</text>
</comment>
<dbReference type="GO" id="GO:0140662">
    <property type="term" value="F:ATP-dependent protein folding chaperone"/>
    <property type="evidence" value="ECO:0007669"/>
    <property type="project" value="InterPro"/>
</dbReference>
<feature type="region of interest" description="Disordered" evidence="5">
    <location>
        <begin position="1"/>
        <end position="93"/>
    </location>
</feature>
<evidence type="ECO:0000256" key="1">
    <source>
        <dbReference type="ARBA" id="ARBA00008239"/>
    </source>
</evidence>
<dbReference type="Proteomes" id="UP000623129">
    <property type="component" value="Unassembled WGS sequence"/>
</dbReference>